<dbReference type="Proteomes" id="UP000663870">
    <property type="component" value="Unassembled WGS sequence"/>
</dbReference>
<proteinExistence type="predicted"/>
<comment type="caution">
    <text evidence="2">The sequence shown here is derived from an EMBL/GenBank/DDBJ whole genome shotgun (WGS) entry which is preliminary data.</text>
</comment>
<evidence type="ECO:0000313" key="2">
    <source>
        <dbReference type="EMBL" id="CAF0864818.1"/>
    </source>
</evidence>
<dbReference type="AlphaFoldDB" id="A0A813XG69"/>
<feature type="compositionally biased region" description="Low complexity" evidence="1">
    <location>
        <begin position="252"/>
        <end position="270"/>
    </location>
</feature>
<name>A0A813XG69_9BILA</name>
<evidence type="ECO:0000313" key="3">
    <source>
        <dbReference type="EMBL" id="CAF0894909.1"/>
    </source>
</evidence>
<organism evidence="2 5">
    <name type="scientific">Rotaria sordida</name>
    <dbReference type="NCBI Taxonomy" id="392033"/>
    <lineage>
        <taxon>Eukaryota</taxon>
        <taxon>Metazoa</taxon>
        <taxon>Spiralia</taxon>
        <taxon>Gnathifera</taxon>
        <taxon>Rotifera</taxon>
        <taxon>Eurotatoria</taxon>
        <taxon>Bdelloidea</taxon>
        <taxon>Philodinida</taxon>
        <taxon>Philodinidae</taxon>
        <taxon>Rotaria</taxon>
    </lineage>
</organism>
<dbReference type="EMBL" id="CAJNOL010000159">
    <property type="protein sequence ID" value="CAF0894909.1"/>
    <property type="molecule type" value="Genomic_DNA"/>
</dbReference>
<accession>A0A813XG69</accession>
<gene>
    <name evidence="4" type="ORF">JBS370_LOCUS9697</name>
    <name evidence="3" type="ORF">JXQ802_LOCUS8852</name>
    <name evidence="2" type="ORF">ZHD862_LOCUS5572</name>
</gene>
<dbReference type="Proteomes" id="UP000663836">
    <property type="component" value="Unassembled WGS sequence"/>
</dbReference>
<dbReference type="EMBL" id="CAJOBD010000670">
    <property type="protein sequence ID" value="CAF3704022.1"/>
    <property type="molecule type" value="Genomic_DNA"/>
</dbReference>
<keyword evidence="6" id="KW-1185">Reference proteome</keyword>
<evidence type="ECO:0000256" key="1">
    <source>
        <dbReference type="SAM" id="MobiDB-lite"/>
    </source>
</evidence>
<evidence type="ECO:0000313" key="6">
    <source>
        <dbReference type="Proteomes" id="UP000663870"/>
    </source>
</evidence>
<feature type="region of interest" description="Disordered" evidence="1">
    <location>
        <begin position="246"/>
        <end position="275"/>
    </location>
</feature>
<dbReference type="EMBL" id="CAJNOT010000148">
    <property type="protein sequence ID" value="CAF0864818.1"/>
    <property type="molecule type" value="Genomic_DNA"/>
</dbReference>
<reference evidence="2" key="1">
    <citation type="submission" date="2021-02" db="EMBL/GenBank/DDBJ databases">
        <authorList>
            <person name="Nowell W R."/>
        </authorList>
    </citation>
    <scope>NUCLEOTIDE SEQUENCE</scope>
</reference>
<dbReference type="Proteomes" id="UP000663864">
    <property type="component" value="Unassembled WGS sequence"/>
</dbReference>
<sequence length="449" mass="52107">MDNVINLINHLLNTKYSIDRIDTIIDQLQIRKDYLLQLINDSSYTDYFQLLQPSNNRNQGSEKIALTLDLFCCTHYAQHCKNESCPFLHLCPYNIRPMHTKCTNKTCPYDHDILKSIHNRKIIDARGLSFIPARILHELTRASADPRRSFWVCTDHGKKSGCSKKSNCDKLHYCYYALIDACTKPHCQHGINDACLAYFRQKELIEQDYGDVLDAFRKVLRQRKPDYVNKVNMPNQSPSTLKFIISNDNQRKSTTTQQRCTSSSSKRSTSMASGRELSSYDDVLSSKSDTSLPSPLPEHDQDILLLGYYDKNEYEDVERYLSDEIGCPIKLLISKNILSENKEKQCSNIRAKPIYYYCPTKNPADIFQLLRWQNEDKESTTKPLIVYASVRDAHDAAEQNFENNQFCIFRVHLFHSGIINGNLLPENRLQLSDPLTMCFDRMWVYIYNL</sequence>
<protein>
    <submittedName>
        <fullName evidence="2">Uncharacterized protein</fullName>
    </submittedName>
</protein>
<evidence type="ECO:0000313" key="4">
    <source>
        <dbReference type="EMBL" id="CAF3704022.1"/>
    </source>
</evidence>
<evidence type="ECO:0000313" key="5">
    <source>
        <dbReference type="Proteomes" id="UP000663864"/>
    </source>
</evidence>